<protein>
    <submittedName>
        <fullName evidence="5">Uncharacterized protein</fullName>
    </submittedName>
</protein>
<dbReference type="RefSeq" id="XP_038058822.1">
    <property type="nucleotide sequence ID" value="XM_038202894.1"/>
</dbReference>
<evidence type="ECO:0000313" key="6">
    <source>
        <dbReference type="Proteomes" id="UP000887568"/>
    </source>
</evidence>
<feature type="domain" description="Peptidoglycan recognition protein family" evidence="4">
    <location>
        <begin position="174"/>
        <end position="317"/>
    </location>
</feature>
<dbReference type="InterPro" id="IPR036505">
    <property type="entry name" value="Amidase/PGRP_sf"/>
</dbReference>
<feature type="domain" description="N-acetylmuramoyl-L-alanine amidase" evidence="3">
    <location>
        <begin position="1"/>
        <end position="132"/>
    </location>
</feature>
<comment type="similarity">
    <text evidence="1">Belongs to the N-acetylmuramoyl-L-alanine amidase 2 family.</text>
</comment>
<dbReference type="GO" id="GO:0008270">
    <property type="term" value="F:zinc ion binding"/>
    <property type="evidence" value="ECO:0007669"/>
    <property type="project" value="InterPro"/>
</dbReference>
<evidence type="ECO:0000259" key="3">
    <source>
        <dbReference type="SMART" id="SM00644"/>
    </source>
</evidence>
<feature type="domain" description="Peptidoglycan recognition protein family" evidence="4">
    <location>
        <begin position="1"/>
        <end position="126"/>
    </location>
</feature>
<dbReference type="GO" id="GO:0008745">
    <property type="term" value="F:N-acetylmuramoyl-L-alanine amidase activity"/>
    <property type="evidence" value="ECO:0007669"/>
    <property type="project" value="InterPro"/>
</dbReference>
<dbReference type="FunFam" id="3.40.80.10:FF:000001">
    <property type="entry name" value="Peptidoglycan recognition protein 1"/>
    <property type="match status" value="3"/>
</dbReference>
<feature type="domain" description="N-acetylmuramoyl-L-alanine amidase" evidence="3">
    <location>
        <begin position="185"/>
        <end position="323"/>
    </location>
</feature>
<dbReference type="GO" id="GO:0009253">
    <property type="term" value="P:peptidoglycan catabolic process"/>
    <property type="evidence" value="ECO:0007669"/>
    <property type="project" value="InterPro"/>
</dbReference>
<dbReference type="OMA" id="SVYTIGW"/>
<dbReference type="SUPFAM" id="SSF55846">
    <property type="entry name" value="N-acetylmuramoyl-L-alanine amidase-like"/>
    <property type="match status" value="3"/>
</dbReference>
<evidence type="ECO:0000313" key="5">
    <source>
        <dbReference type="EnsemblMetazoa" id="XP_038058822.1"/>
    </source>
</evidence>
<evidence type="ECO:0000256" key="2">
    <source>
        <dbReference type="ARBA" id="ARBA00022859"/>
    </source>
</evidence>
<dbReference type="Pfam" id="PF01510">
    <property type="entry name" value="Amidase_2"/>
    <property type="match status" value="3"/>
</dbReference>
<reference evidence="5" key="1">
    <citation type="submission" date="2022-11" db="UniProtKB">
        <authorList>
            <consortium name="EnsemblMetazoa"/>
        </authorList>
    </citation>
    <scope>IDENTIFICATION</scope>
</reference>
<dbReference type="CDD" id="cd06583">
    <property type="entry name" value="PGRP"/>
    <property type="match status" value="3"/>
</dbReference>
<organism evidence="5 6">
    <name type="scientific">Patiria miniata</name>
    <name type="common">Bat star</name>
    <name type="synonym">Asterina miniata</name>
    <dbReference type="NCBI Taxonomy" id="46514"/>
    <lineage>
        <taxon>Eukaryota</taxon>
        <taxon>Metazoa</taxon>
        <taxon>Echinodermata</taxon>
        <taxon>Eleutherozoa</taxon>
        <taxon>Asterozoa</taxon>
        <taxon>Asteroidea</taxon>
        <taxon>Valvatacea</taxon>
        <taxon>Valvatida</taxon>
        <taxon>Asterinidae</taxon>
        <taxon>Patiria</taxon>
    </lineage>
</organism>
<dbReference type="GeneID" id="119730111"/>
<keyword evidence="6" id="KW-1185">Reference proteome</keyword>
<dbReference type="InterPro" id="IPR015510">
    <property type="entry name" value="PGRP"/>
</dbReference>
<feature type="domain" description="Peptidoglycan recognition protein family" evidence="4">
    <location>
        <begin position="389"/>
        <end position="532"/>
    </location>
</feature>
<dbReference type="EnsemblMetazoa" id="XM_038202894.1">
    <property type="protein sequence ID" value="XP_038058822.1"/>
    <property type="gene ID" value="LOC119730111"/>
</dbReference>
<keyword evidence="2" id="KW-0391">Immunity</keyword>
<dbReference type="AlphaFoldDB" id="A0A914A4P8"/>
<dbReference type="SMART" id="SM00701">
    <property type="entry name" value="PGRP"/>
    <property type="match status" value="3"/>
</dbReference>
<dbReference type="InterPro" id="IPR002502">
    <property type="entry name" value="Amidase_domain"/>
</dbReference>
<dbReference type="GO" id="GO:0002376">
    <property type="term" value="P:immune system process"/>
    <property type="evidence" value="ECO:0007669"/>
    <property type="project" value="UniProtKB-KW"/>
</dbReference>
<dbReference type="Gene3D" id="3.40.80.10">
    <property type="entry name" value="Peptidoglycan recognition protein-like"/>
    <property type="match status" value="3"/>
</dbReference>
<feature type="domain" description="N-acetylmuramoyl-L-alanine amidase" evidence="3">
    <location>
        <begin position="400"/>
        <end position="541"/>
    </location>
</feature>
<dbReference type="PANTHER" id="PTHR11022">
    <property type="entry name" value="PEPTIDOGLYCAN RECOGNITION PROTEIN"/>
    <property type="match status" value="1"/>
</dbReference>
<evidence type="ECO:0000259" key="4">
    <source>
        <dbReference type="SMART" id="SM00701"/>
    </source>
</evidence>
<dbReference type="PANTHER" id="PTHR11022:SF12">
    <property type="entry name" value="PEPTIDOGLYCAN RECOGNITION PROTEIN 3"/>
    <property type="match status" value="1"/>
</dbReference>
<proteinExistence type="inferred from homology"/>
<name>A0A914A4P8_PATMI</name>
<dbReference type="InterPro" id="IPR006619">
    <property type="entry name" value="PGRP_domain_met/bac"/>
</dbReference>
<dbReference type="OrthoDB" id="10001926at2759"/>
<accession>A0A914A4P8</accession>
<evidence type="ECO:0000256" key="1">
    <source>
        <dbReference type="ARBA" id="ARBA00007553"/>
    </source>
</evidence>
<sequence>MPGTPEYTLVHHTDTGSCSTPQTCSAKMVAFQQYHMDTNGWSDVGYNFVIGGDERVYVGRGWGKVGAHANSSFYNRHSVGIAITGEYTGSLPSDGVLSVLNQLMECGVESGNLSPAYIIKGHRDVRTTDCPGDALYNEIKTWSHYGDLGATTEEPQSWTADVTQEISQGSCEGLTFVSRSEWEAVSPRSTTAMSGTPDYTVVHHTVYGSCDSLQTCSAKMLGFQRWHMNARGFTDVGYNFVIGGDGRVYVGRGWGTVGAHAGSDYNPNSVGIAIMGDYTSSPPSSGLLSVLNQLMGCGVESGNLSPSYKMKGHRDVRSTECPGDALYNEITTWSQYEAVGHLVMSTMALPCLAVVGIICLSVGSNGVFGKTSAHEMRSSKNKDSPCDTLVFVNRTQWHAKPPKAVALMPVPVGYTIIHHTDTPQCYTLDECSANMSIFQEWHFKKGWNDIGYNFVIGGDERVYEGRGWDTVGAQAGSTYYNHHSEGIAIIGNYMTELPTPGVLKVFHQLTACGVHLGYLTDRYVLRGHRDVRQLGPTDCPGDKLYAEIRTWPHYLEPTDDDTT</sequence>
<dbReference type="SMART" id="SM00644">
    <property type="entry name" value="Ami_2"/>
    <property type="match status" value="3"/>
</dbReference>
<dbReference type="Proteomes" id="UP000887568">
    <property type="component" value="Unplaced"/>
</dbReference>